<organism evidence="1 2">
    <name type="scientific">Vaccinium darrowii</name>
    <dbReference type="NCBI Taxonomy" id="229202"/>
    <lineage>
        <taxon>Eukaryota</taxon>
        <taxon>Viridiplantae</taxon>
        <taxon>Streptophyta</taxon>
        <taxon>Embryophyta</taxon>
        <taxon>Tracheophyta</taxon>
        <taxon>Spermatophyta</taxon>
        <taxon>Magnoliopsida</taxon>
        <taxon>eudicotyledons</taxon>
        <taxon>Gunneridae</taxon>
        <taxon>Pentapetalae</taxon>
        <taxon>asterids</taxon>
        <taxon>Ericales</taxon>
        <taxon>Ericaceae</taxon>
        <taxon>Vaccinioideae</taxon>
        <taxon>Vaccinieae</taxon>
        <taxon>Vaccinium</taxon>
    </lineage>
</organism>
<keyword evidence="2" id="KW-1185">Reference proteome</keyword>
<comment type="caution">
    <text evidence="1">The sequence shown here is derived from an EMBL/GenBank/DDBJ whole genome shotgun (WGS) entry which is preliminary data.</text>
</comment>
<dbReference type="Proteomes" id="UP000828048">
    <property type="component" value="Chromosome 8"/>
</dbReference>
<evidence type="ECO:0000313" key="2">
    <source>
        <dbReference type="Proteomes" id="UP000828048"/>
    </source>
</evidence>
<dbReference type="EMBL" id="CM037158">
    <property type="protein sequence ID" value="KAH7850827.1"/>
    <property type="molecule type" value="Genomic_DNA"/>
</dbReference>
<evidence type="ECO:0000313" key="1">
    <source>
        <dbReference type="EMBL" id="KAH7850827.1"/>
    </source>
</evidence>
<accession>A0ACB7YCK2</accession>
<gene>
    <name evidence="1" type="ORF">Vadar_003471</name>
</gene>
<proteinExistence type="predicted"/>
<sequence>MLSSSKDDPPPSSSKDDPQSSLEKLAVIYLQDNHARRLEWYAFDVSDDPKLNQIPPPLSLRYLNHRLNPSFHEEDDESESKVYLKPIATASNDHKWSVMRAILDNYLYRFRDPGLTQQFRGNMVERISIKDISPNSAPKWERVDSLPILVFSAHALVLGGKLYCLGGVNKDGPWAVAYDPDKAKWESLPDPPHRPYSVRTIFSASLEKSTLVGGPCIVVGSPDDGVLQIYNPDAQRWFTRSFDIKGSSIVPDDLVGNSGHPLVVDNNLYWYSVRSGEILCAYDLSTNVWSMARLPIHDEEEYFSQFKPHFPPSLAHLGSGKFCLFWVSPLPVEPRDNEVLLLPKPEDFSTRLHCLKFRVTTSAGNLRPNSEAIIPLDVSIISCQYHLVSGIKDFRGGFGV</sequence>
<reference evidence="1 2" key="1">
    <citation type="journal article" date="2021" name="Hortic Res">
        <title>High-quality reference genome and annotation aids understanding of berry development for evergreen blueberry (Vaccinium darrowii).</title>
        <authorList>
            <person name="Yu J."/>
            <person name="Hulse-Kemp A.M."/>
            <person name="Babiker E."/>
            <person name="Staton M."/>
        </authorList>
    </citation>
    <scope>NUCLEOTIDE SEQUENCE [LARGE SCALE GENOMIC DNA]</scope>
    <source>
        <strain evidence="2">cv. NJ 8807/NJ 8810</strain>
        <tissue evidence="1">Young leaf</tissue>
    </source>
</reference>
<name>A0ACB7YCK2_9ERIC</name>
<protein>
    <submittedName>
        <fullName evidence="1">Uncharacterized protein</fullName>
    </submittedName>
</protein>